<dbReference type="RefSeq" id="WP_105629220.1">
    <property type="nucleotide sequence ID" value="NZ_JTLV02000006.1"/>
</dbReference>
<dbReference type="EMBL" id="JTLV02000006">
    <property type="protein sequence ID" value="PQM29891.1"/>
    <property type="molecule type" value="Genomic_DNA"/>
</dbReference>
<reference evidence="2 3" key="1">
    <citation type="journal article" date="2015" name="MBio">
        <title>Genome sequence of the Drosophila melanogaster male-killing Spiroplasma strain MSRO endosymbiont.</title>
        <authorList>
            <person name="Paredes J.C."/>
            <person name="Herren J.K."/>
            <person name="Schupfer F."/>
            <person name="Marin R."/>
            <person name="Claverol S."/>
            <person name="Kuo C.H."/>
            <person name="Lemaitre B."/>
            <person name="Beven L."/>
        </authorList>
    </citation>
    <scope>NUCLEOTIDE SEQUENCE [LARGE SCALE GENOMIC DNA]</scope>
    <source>
        <strain evidence="2 3">MSRO</strain>
    </source>
</reference>
<name>A0A2P6F8X0_9MOLU</name>
<sequence>MKQDKTTWLKGALPWNWFKKDPIPTYNWTHKDIREWERKYKIRSWVVSFYTLIFLALNCWLEYGMINAIKDDINWYNYGQYWGNGIAILLTPLFTYGIQGIFVASSKPKVDMKIDIPRLKISKMGLVFTILPLITLIISLIIIWIDKSKWKKDHLRHCLDCRINPRVIQPRLAKQWNNLDGITEEIFKNIQNENIKKQNKKKKQRIKFKIDYI</sequence>
<dbReference type="AlphaFoldDB" id="A0A2P6F8X0"/>
<evidence type="ECO:0000256" key="1">
    <source>
        <dbReference type="SAM" id="Phobius"/>
    </source>
</evidence>
<keyword evidence="3" id="KW-1185">Reference proteome</keyword>
<organism evidence="2 3">
    <name type="scientific">Spiroplasma poulsonii</name>
    <dbReference type="NCBI Taxonomy" id="2138"/>
    <lineage>
        <taxon>Bacteria</taxon>
        <taxon>Bacillati</taxon>
        <taxon>Mycoplasmatota</taxon>
        <taxon>Mollicutes</taxon>
        <taxon>Entomoplasmatales</taxon>
        <taxon>Spiroplasmataceae</taxon>
        <taxon>Spiroplasma</taxon>
    </lineage>
</organism>
<accession>A0A2P6F8X0</accession>
<proteinExistence type="predicted"/>
<feature type="transmembrane region" description="Helical" evidence="1">
    <location>
        <begin position="81"/>
        <end position="104"/>
    </location>
</feature>
<dbReference type="Proteomes" id="UP000031565">
    <property type="component" value="Unassembled WGS sequence"/>
</dbReference>
<gene>
    <name evidence="2" type="ORF">SMSRO_SF027740</name>
</gene>
<keyword evidence="1" id="KW-0812">Transmembrane</keyword>
<keyword evidence="1" id="KW-1133">Transmembrane helix</keyword>
<feature type="transmembrane region" description="Helical" evidence="1">
    <location>
        <begin position="42"/>
        <end position="61"/>
    </location>
</feature>
<feature type="transmembrane region" description="Helical" evidence="1">
    <location>
        <begin position="125"/>
        <end position="145"/>
    </location>
</feature>
<evidence type="ECO:0000313" key="3">
    <source>
        <dbReference type="Proteomes" id="UP000031565"/>
    </source>
</evidence>
<keyword evidence="1" id="KW-0472">Membrane</keyword>
<evidence type="ECO:0000313" key="2">
    <source>
        <dbReference type="EMBL" id="PQM29891.1"/>
    </source>
</evidence>
<comment type="caution">
    <text evidence="2">The sequence shown here is derived from an EMBL/GenBank/DDBJ whole genome shotgun (WGS) entry which is preliminary data.</text>
</comment>
<protein>
    <submittedName>
        <fullName evidence="2">Uncharacterized protein</fullName>
    </submittedName>
</protein>